<name>A0A2U2J1D0_9SPHN</name>
<protein>
    <submittedName>
        <fullName evidence="3">Oxidoreductase</fullName>
    </submittedName>
</protein>
<dbReference type="InterPro" id="IPR036291">
    <property type="entry name" value="NAD(P)-bd_dom_sf"/>
</dbReference>
<sequence length="328" mass="35766">MRGDRVAIAQVGCGYWGRNLARNFAELGVLVGVVDGDPAVAERISAATAAPVRSLEEVLADPMIDGISLATPAVSHSSLALRAIAAGKHVFIEKPLALTPDDAERVVAAAAATDRVLMVGHLLRYHPIFLALQKLVESGALGRLRYIYSNRLSLGKFRTEEDVLWSFAPHDLSMVLALADAMPDRVSAQGASFVTDGIVDWCTCQLGFPSGLSGHIQVSWAHPFKEQRLVVVGDEAMAVFEDSEPEWGRRLALYRHRIDCNGPVPVPDKAEAEFVMVPRAEPLRSECEHFIMSIVSGVTPRTDGEEGLRVLKVLDRARRDLMQMRPVA</sequence>
<dbReference type="GO" id="GO:0000166">
    <property type="term" value="F:nucleotide binding"/>
    <property type="evidence" value="ECO:0007669"/>
    <property type="project" value="InterPro"/>
</dbReference>
<evidence type="ECO:0000313" key="3">
    <source>
        <dbReference type="EMBL" id="PWG02091.1"/>
    </source>
</evidence>
<dbReference type="Proteomes" id="UP000245916">
    <property type="component" value="Unassembled WGS sequence"/>
</dbReference>
<dbReference type="InterPro" id="IPR055170">
    <property type="entry name" value="GFO_IDH_MocA-like_dom"/>
</dbReference>
<organism evidence="3 4">
    <name type="scientific">Allosphingosinicella humi</name>
    <dbReference type="NCBI Taxonomy" id="2068657"/>
    <lineage>
        <taxon>Bacteria</taxon>
        <taxon>Pseudomonadati</taxon>
        <taxon>Pseudomonadota</taxon>
        <taxon>Alphaproteobacteria</taxon>
        <taxon>Sphingomonadales</taxon>
        <taxon>Sphingomonadaceae</taxon>
        <taxon>Allosphingosinicella</taxon>
    </lineage>
</organism>
<dbReference type="Pfam" id="PF22725">
    <property type="entry name" value="GFO_IDH_MocA_C3"/>
    <property type="match status" value="1"/>
</dbReference>
<accession>A0A2U2J1D0</accession>
<dbReference type="Gene3D" id="3.30.360.10">
    <property type="entry name" value="Dihydrodipicolinate Reductase, domain 2"/>
    <property type="match status" value="1"/>
</dbReference>
<proteinExistence type="predicted"/>
<evidence type="ECO:0000313" key="4">
    <source>
        <dbReference type="Proteomes" id="UP000245916"/>
    </source>
</evidence>
<dbReference type="EMBL" id="QFFF01000001">
    <property type="protein sequence ID" value="PWG02091.1"/>
    <property type="molecule type" value="Genomic_DNA"/>
</dbReference>
<evidence type="ECO:0000259" key="2">
    <source>
        <dbReference type="Pfam" id="PF22725"/>
    </source>
</evidence>
<dbReference type="OrthoDB" id="9792935at2"/>
<evidence type="ECO:0000259" key="1">
    <source>
        <dbReference type="Pfam" id="PF01408"/>
    </source>
</evidence>
<reference evidence="3 4" key="1">
    <citation type="submission" date="2018-05" db="EMBL/GenBank/DDBJ databases">
        <title>Genome of Sphingosinicella humi QZX222.</title>
        <authorList>
            <person name="Qiao Z."/>
            <person name="Wang G."/>
        </authorList>
    </citation>
    <scope>NUCLEOTIDE SEQUENCE [LARGE SCALE GENOMIC DNA]</scope>
    <source>
        <strain evidence="3 4">QZX222</strain>
    </source>
</reference>
<comment type="caution">
    <text evidence="3">The sequence shown here is derived from an EMBL/GenBank/DDBJ whole genome shotgun (WGS) entry which is preliminary data.</text>
</comment>
<dbReference type="AlphaFoldDB" id="A0A2U2J1D0"/>
<gene>
    <name evidence="3" type="ORF">DF286_03830</name>
</gene>
<feature type="domain" description="GFO/IDH/MocA-like oxidoreductase" evidence="2">
    <location>
        <begin position="129"/>
        <end position="238"/>
    </location>
</feature>
<dbReference type="Gene3D" id="3.40.50.720">
    <property type="entry name" value="NAD(P)-binding Rossmann-like Domain"/>
    <property type="match status" value="1"/>
</dbReference>
<dbReference type="SUPFAM" id="SSF55347">
    <property type="entry name" value="Glyceraldehyde-3-phosphate dehydrogenase-like, C-terminal domain"/>
    <property type="match status" value="1"/>
</dbReference>
<dbReference type="InterPro" id="IPR051450">
    <property type="entry name" value="Gfo/Idh/MocA_Oxidoreductases"/>
</dbReference>
<dbReference type="PANTHER" id="PTHR43377:SF6">
    <property type="entry name" value="GFO_IDH_MOCA-LIKE OXIDOREDUCTASE N-TERMINAL DOMAIN-CONTAINING PROTEIN"/>
    <property type="match status" value="1"/>
</dbReference>
<dbReference type="SUPFAM" id="SSF51735">
    <property type="entry name" value="NAD(P)-binding Rossmann-fold domains"/>
    <property type="match status" value="1"/>
</dbReference>
<feature type="domain" description="Gfo/Idh/MocA-like oxidoreductase N-terminal" evidence="1">
    <location>
        <begin position="8"/>
        <end position="121"/>
    </location>
</feature>
<keyword evidence="4" id="KW-1185">Reference proteome</keyword>
<dbReference type="PANTHER" id="PTHR43377">
    <property type="entry name" value="BILIVERDIN REDUCTASE A"/>
    <property type="match status" value="1"/>
</dbReference>
<dbReference type="InterPro" id="IPR000683">
    <property type="entry name" value="Gfo/Idh/MocA-like_OxRdtase_N"/>
</dbReference>
<dbReference type="Pfam" id="PF01408">
    <property type="entry name" value="GFO_IDH_MocA"/>
    <property type="match status" value="1"/>
</dbReference>